<dbReference type="SUPFAM" id="SSF56037">
    <property type="entry name" value="PheT/TilS domain"/>
    <property type="match status" value="1"/>
</dbReference>
<comment type="subcellular location">
    <subcellularLocation>
        <location evidence="1 8">Cytoplasm</location>
    </subcellularLocation>
</comment>
<gene>
    <name evidence="8 10" type="primary">tilS</name>
    <name evidence="10" type="ORF">C7H52_08960</name>
</gene>
<feature type="domain" description="Lysidine-tRNA(Ile) synthetase C-terminal" evidence="9">
    <location>
        <begin position="365"/>
        <end position="437"/>
    </location>
</feature>
<evidence type="ECO:0000313" key="10">
    <source>
        <dbReference type="EMBL" id="PSG88421.1"/>
    </source>
</evidence>
<dbReference type="HAMAP" id="MF_01161">
    <property type="entry name" value="tRNA_Ile_lys_synt"/>
    <property type="match status" value="1"/>
</dbReference>
<dbReference type="GO" id="GO:0005737">
    <property type="term" value="C:cytoplasm"/>
    <property type="evidence" value="ECO:0007669"/>
    <property type="project" value="UniProtKB-SubCell"/>
</dbReference>
<comment type="catalytic activity">
    <reaction evidence="7 8">
        <text>cytidine(34) in tRNA(Ile2) + L-lysine + ATP = lysidine(34) in tRNA(Ile2) + AMP + diphosphate + H(+)</text>
        <dbReference type="Rhea" id="RHEA:43744"/>
        <dbReference type="Rhea" id="RHEA-COMP:10625"/>
        <dbReference type="Rhea" id="RHEA-COMP:10670"/>
        <dbReference type="ChEBI" id="CHEBI:15378"/>
        <dbReference type="ChEBI" id="CHEBI:30616"/>
        <dbReference type="ChEBI" id="CHEBI:32551"/>
        <dbReference type="ChEBI" id="CHEBI:33019"/>
        <dbReference type="ChEBI" id="CHEBI:82748"/>
        <dbReference type="ChEBI" id="CHEBI:83665"/>
        <dbReference type="ChEBI" id="CHEBI:456215"/>
        <dbReference type="EC" id="6.3.4.19"/>
    </reaction>
</comment>
<sequence>MFQDFKTHLSENFPMVFGKQLLIAISGGLDSVVLAKLCKQADLNFSLVHCNFLLRGEESDMDEEFVKQLAANLNVEIFTKTFHTDVYAKKHRTSIQLAARTLRYDWFKDLLAEKKYDYVLTAHHADDNLETLLINLSRGTGIEGLTGIPPVNDQILRPLLPFSRHLIKNYAEQHFISWREDSSNASKKYLRNKFRHDVVPLLKEINPDILYSLNTTISHLNETKSIVEESVKAVLKRAIISETIHETVYAISEFKKLENPKAYLYEIFKAYGFTTVTDILNLLDTISGKVVYSKTHQLLKHKDTLILSKIEKHYFETVEASVDADKIATQQGLFKLELVKNIPENLAEIPNHSIFVDKDKIGTTLTVRKKIEGDYFYPAGMLGKKKVSKYFKDQKLSLIDKEKTLILCSDDKIVWVVCHRLDDRFKVSKETKHILKITYTP</sequence>
<dbReference type="InterPro" id="IPR014729">
    <property type="entry name" value="Rossmann-like_a/b/a_fold"/>
</dbReference>
<dbReference type="Gene3D" id="3.40.50.620">
    <property type="entry name" value="HUPs"/>
    <property type="match status" value="1"/>
</dbReference>
<evidence type="ECO:0000313" key="11">
    <source>
        <dbReference type="Proteomes" id="UP000238426"/>
    </source>
</evidence>
<dbReference type="AlphaFoldDB" id="A0A2T1N982"/>
<dbReference type="InterPro" id="IPR012795">
    <property type="entry name" value="tRNA_Ile_lys_synt_N"/>
</dbReference>
<evidence type="ECO:0000259" key="9">
    <source>
        <dbReference type="SMART" id="SM00977"/>
    </source>
</evidence>
<feature type="binding site" evidence="8">
    <location>
        <begin position="26"/>
        <end position="31"/>
    </location>
    <ligand>
        <name>ATP</name>
        <dbReference type="ChEBI" id="CHEBI:30616"/>
    </ligand>
</feature>
<keyword evidence="5 8" id="KW-0547">Nucleotide-binding</keyword>
<dbReference type="Pfam" id="PF01171">
    <property type="entry name" value="ATP_bind_3"/>
    <property type="match status" value="1"/>
</dbReference>
<dbReference type="EC" id="6.3.4.19" evidence="8"/>
<keyword evidence="4 8" id="KW-0819">tRNA processing</keyword>
<evidence type="ECO:0000256" key="2">
    <source>
        <dbReference type="ARBA" id="ARBA00022490"/>
    </source>
</evidence>
<comment type="caution">
    <text evidence="10">The sequence shown here is derived from an EMBL/GenBank/DDBJ whole genome shotgun (WGS) entry which is preliminary data.</text>
</comment>
<dbReference type="PANTHER" id="PTHR43033">
    <property type="entry name" value="TRNA(ILE)-LYSIDINE SYNTHASE-RELATED"/>
    <property type="match status" value="1"/>
</dbReference>
<protein>
    <recommendedName>
        <fullName evidence="8">tRNA(Ile)-lysidine synthase</fullName>
        <ecNumber evidence="8">6.3.4.19</ecNumber>
    </recommendedName>
    <alternativeName>
        <fullName evidence="8">tRNA(Ile)-2-lysyl-cytidine synthase</fullName>
    </alternativeName>
    <alternativeName>
        <fullName evidence="8">tRNA(Ile)-lysidine synthetase</fullName>
    </alternativeName>
</protein>
<dbReference type="EMBL" id="PXOQ01000009">
    <property type="protein sequence ID" value="PSG88421.1"/>
    <property type="molecule type" value="Genomic_DNA"/>
</dbReference>
<dbReference type="Pfam" id="PF11734">
    <property type="entry name" value="TilS_C"/>
    <property type="match status" value="1"/>
</dbReference>
<evidence type="ECO:0000256" key="8">
    <source>
        <dbReference type="HAMAP-Rule" id="MF_01161"/>
    </source>
</evidence>
<accession>A0A2T1N982</accession>
<dbReference type="NCBIfam" id="TIGR02432">
    <property type="entry name" value="lysidine_TilS_N"/>
    <property type="match status" value="1"/>
</dbReference>
<dbReference type="Proteomes" id="UP000238426">
    <property type="component" value="Unassembled WGS sequence"/>
</dbReference>
<dbReference type="OrthoDB" id="9807403at2"/>
<dbReference type="GO" id="GO:0006400">
    <property type="term" value="P:tRNA modification"/>
    <property type="evidence" value="ECO:0007669"/>
    <property type="project" value="UniProtKB-UniRule"/>
</dbReference>
<dbReference type="PANTHER" id="PTHR43033:SF1">
    <property type="entry name" value="TRNA(ILE)-LYSIDINE SYNTHASE-RELATED"/>
    <property type="match status" value="1"/>
</dbReference>
<dbReference type="RefSeq" id="WP_106463559.1">
    <property type="nucleotide sequence ID" value="NZ_PXOQ01000009.1"/>
</dbReference>
<dbReference type="GO" id="GO:0032267">
    <property type="term" value="F:tRNA(Ile)-lysidine synthase activity"/>
    <property type="evidence" value="ECO:0007669"/>
    <property type="project" value="UniProtKB-EC"/>
</dbReference>
<evidence type="ECO:0000256" key="5">
    <source>
        <dbReference type="ARBA" id="ARBA00022741"/>
    </source>
</evidence>
<keyword evidence="3 8" id="KW-0436">Ligase</keyword>
<evidence type="ECO:0000256" key="6">
    <source>
        <dbReference type="ARBA" id="ARBA00022840"/>
    </source>
</evidence>
<evidence type="ECO:0000256" key="4">
    <source>
        <dbReference type="ARBA" id="ARBA00022694"/>
    </source>
</evidence>
<comment type="domain">
    <text evidence="8">The N-terminal region contains the highly conserved SGGXDS motif, predicted to be a P-loop motif involved in ATP binding.</text>
</comment>
<evidence type="ECO:0000256" key="1">
    <source>
        <dbReference type="ARBA" id="ARBA00004496"/>
    </source>
</evidence>
<dbReference type="SUPFAM" id="SSF52402">
    <property type="entry name" value="Adenine nucleotide alpha hydrolases-like"/>
    <property type="match status" value="1"/>
</dbReference>
<keyword evidence="11" id="KW-1185">Reference proteome</keyword>
<dbReference type="InterPro" id="IPR012796">
    <property type="entry name" value="Lysidine-tRNA-synth_C"/>
</dbReference>
<evidence type="ECO:0000256" key="7">
    <source>
        <dbReference type="ARBA" id="ARBA00048539"/>
    </source>
</evidence>
<dbReference type="InterPro" id="IPR012094">
    <property type="entry name" value="tRNA_Ile_lys_synt"/>
</dbReference>
<dbReference type="NCBIfam" id="TIGR02433">
    <property type="entry name" value="lysidine_TilS_C"/>
    <property type="match status" value="1"/>
</dbReference>
<keyword evidence="2 8" id="KW-0963">Cytoplasm</keyword>
<dbReference type="InterPro" id="IPR011063">
    <property type="entry name" value="TilS/TtcA_N"/>
</dbReference>
<keyword evidence="6 8" id="KW-0067">ATP-binding</keyword>
<dbReference type="CDD" id="cd01992">
    <property type="entry name" value="TilS_N"/>
    <property type="match status" value="1"/>
</dbReference>
<reference evidence="10 11" key="1">
    <citation type="submission" date="2018-03" db="EMBL/GenBank/DDBJ databases">
        <title>Mesoflavibacter sp. HG37 and Mesoflavibacter sp. HG96 sp.nov., two marine bacteria isolated from seawater of Western Pacific Ocean.</title>
        <authorList>
            <person name="Cheng H."/>
            <person name="Wu Y.-H."/>
            <person name="Guo L.-L."/>
            <person name="Xu X.-W."/>
        </authorList>
    </citation>
    <scope>NUCLEOTIDE SEQUENCE [LARGE SCALE GENOMIC DNA]</scope>
    <source>
        <strain evidence="10 11">KCTC 32269</strain>
    </source>
</reference>
<dbReference type="GO" id="GO:0005524">
    <property type="term" value="F:ATP binding"/>
    <property type="evidence" value="ECO:0007669"/>
    <property type="project" value="UniProtKB-UniRule"/>
</dbReference>
<comment type="similarity">
    <text evidence="8">Belongs to the tRNA(Ile)-lysidine synthase family.</text>
</comment>
<evidence type="ECO:0000256" key="3">
    <source>
        <dbReference type="ARBA" id="ARBA00022598"/>
    </source>
</evidence>
<name>A0A2T1N982_9FLAO</name>
<proteinExistence type="inferred from homology"/>
<comment type="function">
    <text evidence="8">Ligates lysine onto the cytidine present at position 34 of the AUA codon-specific tRNA(Ile) that contains the anticodon CAU, in an ATP-dependent manner. Cytidine is converted to lysidine, thus changing the amino acid specificity of the tRNA from methionine to isoleucine.</text>
</comment>
<organism evidence="10 11">
    <name type="scientific">Aurantibacter aestuarii</name>
    <dbReference type="NCBI Taxonomy" id="1266046"/>
    <lineage>
        <taxon>Bacteria</taxon>
        <taxon>Pseudomonadati</taxon>
        <taxon>Bacteroidota</taxon>
        <taxon>Flavobacteriia</taxon>
        <taxon>Flavobacteriales</taxon>
        <taxon>Flavobacteriaceae</taxon>
        <taxon>Aurantibacter</taxon>
    </lineage>
</organism>
<dbReference type="SMART" id="SM00977">
    <property type="entry name" value="TilS_C"/>
    <property type="match status" value="1"/>
</dbReference>